<dbReference type="SUPFAM" id="SSF46785">
    <property type="entry name" value="Winged helix' DNA-binding domain"/>
    <property type="match status" value="1"/>
</dbReference>
<evidence type="ECO:0000259" key="1">
    <source>
        <dbReference type="Pfam" id="PF12802"/>
    </source>
</evidence>
<dbReference type="InterPro" id="IPR000835">
    <property type="entry name" value="HTH_MarR-typ"/>
</dbReference>
<comment type="caution">
    <text evidence="2">The sequence shown here is derived from an EMBL/GenBank/DDBJ whole genome shotgun (WGS) entry which is preliminary data.</text>
</comment>
<dbReference type="InterPro" id="IPR036390">
    <property type="entry name" value="WH_DNA-bd_sf"/>
</dbReference>
<keyword evidence="3" id="KW-1185">Reference proteome</keyword>
<sequence length="111" mass="11892">MSGVSYAQSMRVQELSSIVFGQKHRLAVMAAIAQSDGLVNPSDLAEELGFRAQSAIQTPLKDLVAAGLITRQEGVGRVHYRRNSSSLWDAALELLTQALSEDVAAEHAGID</sequence>
<proteinExistence type="predicted"/>
<name>A0ABU5XUS1_9MYCO</name>
<dbReference type="InterPro" id="IPR036388">
    <property type="entry name" value="WH-like_DNA-bd_sf"/>
</dbReference>
<organism evidence="2 3">
    <name type="scientific">[Mycobacterium] nativiensis</name>
    <dbReference type="NCBI Taxonomy" id="2855503"/>
    <lineage>
        <taxon>Bacteria</taxon>
        <taxon>Bacillati</taxon>
        <taxon>Actinomycetota</taxon>
        <taxon>Actinomycetes</taxon>
        <taxon>Mycobacteriales</taxon>
        <taxon>Mycobacteriaceae</taxon>
        <taxon>Mycolicibacter</taxon>
    </lineage>
</organism>
<dbReference type="Pfam" id="PF12802">
    <property type="entry name" value="MarR_2"/>
    <property type="match status" value="1"/>
</dbReference>
<dbReference type="CDD" id="cd00090">
    <property type="entry name" value="HTH_ARSR"/>
    <property type="match status" value="1"/>
</dbReference>
<evidence type="ECO:0000313" key="2">
    <source>
        <dbReference type="EMBL" id="MEB3031741.1"/>
    </source>
</evidence>
<protein>
    <submittedName>
        <fullName evidence="2">Winged helix-turn-helix domain-containing protein</fullName>
    </submittedName>
</protein>
<dbReference type="Proteomes" id="UP001298593">
    <property type="component" value="Unassembled WGS sequence"/>
</dbReference>
<dbReference type="InterPro" id="IPR011991">
    <property type="entry name" value="ArsR-like_HTH"/>
</dbReference>
<dbReference type="Gene3D" id="1.10.10.10">
    <property type="entry name" value="Winged helix-like DNA-binding domain superfamily/Winged helix DNA-binding domain"/>
    <property type="match status" value="1"/>
</dbReference>
<accession>A0ABU5XUS1</accession>
<dbReference type="RefSeq" id="WP_329779899.1">
    <property type="nucleotide sequence ID" value="NZ_JAYJJU010000007.1"/>
</dbReference>
<evidence type="ECO:0000313" key="3">
    <source>
        <dbReference type="Proteomes" id="UP001298593"/>
    </source>
</evidence>
<gene>
    <name evidence="2" type="ORF">KV113_09245</name>
</gene>
<dbReference type="EMBL" id="JAYJJU010000007">
    <property type="protein sequence ID" value="MEB3031741.1"/>
    <property type="molecule type" value="Genomic_DNA"/>
</dbReference>
<reference evidence="2 3" key="1">
    <citation type="submission" date="2023-12" db="EMBL/GenBank/DDBJ databases">
        <title>Description of new species of Mycobacterium terrae complex isolated from sewage at the Sao Paulo Zoological Park Foundation in Brazil.</title>
        <authorList>
            <person name="Romagnoli C.L."/>
            <person name="Conceicao E.C."/>
            <person name="Machado E."/>
            <person name="Barreto L.B.P.F."/>
            <person name="Sharma A."/>
            <person name="Silva N.M."/>
            <person name="Marques L.E."/>
            <person name="Juliana M.A."/>
            <person name="Lourenco M.C.S."/>
            <person name="Digiampietri L.A."/>
            <person name="Suffys P.N."/>
            <person name="Viana-Niero C."/>
        </authorList>
    </citation>
    <scope>NUCLEOTIDE SEQUENCE [LARGE SCALE GENOMIC DNA]</scope>
    <source>
        <strain evidence="2 3">MYC340</strain>
    </source>
</reference>
<feature type="domain" description="HTH marR-type" evidence="1">
    <location>
        <begin position="27"/>
        <end position="73"/>
    </location>
</feature>